<comment type="caution">
    <text evidence="1">The sequence shown here is derived from an EMBL/GenBank/DDBJ whole genome shotgun (WGS) entry which is preliminary data.</text>
</comment>
<dbReference type="Proteomes" id="UP000314294">
    <property type="component" value="Unassembled WGS sequence"/>
</dbReference>
<name>A0A4Z2FS97_9TELE</name>
<proteinExistence type="predicted"/>
<reference evidence="1 2" key="1">
    <citation type="submission" date="2019-03" db="EMBL/GenBank/DDBJ databases">
        <title>First draft genome of Liparis tanakae, snailfish: a comprehensive survey of snailfish specific genes.</title>
        <authorList>
            <person name="Kim W."/>
            <person name="Song I."/>
            <person name="Jeong J.-H."/>
            <person name="Kim D."/>
            <person name="Kim S."/>
            <person name="Ryu S."/>
            <person name="Song J.Y."/>
            <person name="Lee S.K."/>
        </authorList>
    </citation>
    <scope>NUCLEOTIDE SEQUENCE [LARGE SCALE GENOMIC DNA]</scope>
    <source>
        <tissue evidence="1">Muscle</tissue>
    </source>
</reference>
<accession>A0A4Z2FS97</accession>
<gene>
    <name evidence="1" type="ORF">EYF80_045793</name>
</gene>
<evidence type="ECO:0000313" key="2">
    <source>
        <dbReference type="Proteomes" id="UP000314294"/>
    </source>
</evidence>
<dbReference type="AlphaFoldDB" id="A0A4Z2FS97"/>
<evidence type="ECO:0000313" key="1">
    <source>
        <dbReference type="EMBL" id="TNN44028.1"/>
    </source>
</evidence>
<sequence>MTNSGLNLLMRLPLRMGTSPPKYSRALAMPCWHKSCRLATRCSTRTTYSAGPHARNRRESL</sequence>
<organism evidence="1 2">
    <name type="scientific">Liparis tanakae</name>
    <name type="common">Tanaka's snailfish</name>
    <dbReference type="NCBI Taxonomy" id="230148"/>
    <lineage>
        <taxon>Eukaryota</taxon>
        <taxon>Metazoa</taxon>
        <taxon>Chordata</taxon>
        <taxon>Craniata</taxon>
        <taxon>Vertebrata</taxon>
        <taxon>Euteleostomi</taxon>
        <taxon>Actinopterygii</taxon>
        <taxon>Neopterygii</taxon>
        <taxon>Teleostei</taxon>
        <taxon>Neoteleostei</taxon>
        <taxon>Acanthomorphata</taxon>
        <taxon>Eupercaria</taxon>
        <taxon>Perciformes</taxon>
        <taxon>Cottioidei</taxon>
        <taxon>Cottales</taxon>
        <taxon>Liparidae</taxon>
        <taxon>Liparis</taxon>
    </lineage>
</organism>
<protein>
    <submittedName>
        <fullName evidence="1">Uncharacterized protein</fullName>
    </submittedName>
</protein>
<keyword evidence="2" id="KW-1185">Reference proteome</keyword>
<dbReference type="EMBL" id="SRLO01000929">
    <property type="protein sequence ID" value="TNN44028.1"/>
    <property type="molecule type" value="Genomic_DNA"/>
</dbReference>